<dbReference type="Gene3D" id="3.90.1710.10">
    <property type="entry name" value="Enterococcus faecalis V583 domain"/>
    <property type="match status" value="1"/>
</dbReference>
<reference evidence="1 2" key="1">
    <citation type="submission" date="2016-02" db="EMBL/GenBank/DDBJ databases">
        <title>Draft genome sequence of Aeromonas trota strain 1999lcr isolated from cerebrospinal fluid (CSF).</title>
        <authorList>
            <person name="Dallagassa C.B."/>
            <person name="Prediger K.C."/>
            <person name="Weiss V.A."/>
            <person name="Assis F.E."/>
            <person name="Baura V."/>
            <person name="Cruz L.M."/>
            <person name="Souza E.M."/>
            <person name="Pedrosa F.O."/>
            <person name="Fadel-Picheth C.M."/>
        </authorList>
    </citation>
    <scope>NUCLEOTIDE SEQUENCE [LARGE SCALE GENOMIC DNA]</scope>
    <source>
        <strain evidence="1 2">1999lcr</strain>
    </source>
</reference>
<dbReference type="EMBL" id="JMGO02000003">
    <property type="protein sequence ID" value="KXU80992.1"/>
    <property type="molecule type" value="Genomic_DNA"/>
</dbReference>
<name>A0A175VLZ4_AEREN</name>
<dbReference type="RefSeq" id="WP_061475987.1">
    <property type="nucleotide sequence ID" value="NZ_JMGO02000003.1"/>
</dbReference>
<dbReference type="InterPro" id="IPR024033">
    <property type="entry name" value="OXTCase_su_AllG_h-dom"/>
</dbReference>
<dbReference type="OrthoDB" id="6193532at2"/>
<sequence>MSIQSANPLFQQPLRVLGLGLQGFSDNLTDAGGQVLHLAWQPVAEGDDAANWTLGTLQEDPRIQAANEQAMQRYLEAQPSLVGVSVASLEISALNGKRRILHAGPPIDWCDMCGPMQGAIAGAIVFEGWAPDVDSAMAMAARGDIALEPCHHYQAVGPMSGIISPSMPVWVVENRAHGNRAFCNFNEGLGKVLRFGANSDEVLTRLRWMGDVLAPTLAAALEQCGEIELKPLIAQALHMGDECHNRNAAASGLLFKRLAPTLASLARGPEVLAFIAANDHFFLNLSMAACKVMLDAAHGVPHSTMVTVMARNGVNFGIRLSGTGDRWFQAPANPVNGLFFPGYGVDDAAADLGDSAITETAGIGGFAMAASPAIVKFVGGTPADAIGHSMAMQQITLAQHPAFTLPALNFAGSATCIDARKVVDRNILPVINTGIAHKQAGVGQIGAGITTAPLACFVTALSAIADELES</sequence>
<dbReference type="Gene3D" id="3.90.1700.10">
    <property type="entry name" value="v583 domain like"/>
    <property type="match status" value="1"/>
</dbReference>
<gene>
    <name evidence="1" type="ORF">LCR_13010</name>
</gene>
<dbReference type="AlphaFoldDB" id="A0A175VLZ4"/>
<comment type="caution">
    <text evidence="1">The sequence shown here is derived from an EMBL/GenBank/DDBJ whole genome shotgun (WGS) entry which is preliminary data.</text>
</comment>
<organism evidence="1 2">
    <name type="scientific">Aeromonas enteropelogenes</name>
    <name type="common">Aeromonas trota</name>
    <dbReference type="NCBI Taxonomy" id="29489"/>
    <lineage>
        <taxon>Bacteria</taxon>
        <taxon>Pseudomonadati</taxon>
        <taxon>Pseudomonadota</taxon>
        <taxon>Gammaproteobacteria</taxon>
        <taxon>Aeromonadales</taxon>
        <taxon>Aeromonadaceae</taxon>
        <taxon>Aeromonas</taxon>
    </lineage>
</organism>
<evidence type="ECO:0008006" key="3">
    <source>
        <dbReference type="Google" id="ProtNLM"/>
    </source>
</evidence>
<proteinExistence type="predicted"/>
<evidence type="ECO:0000313" key="2">
    <source>
        <dbReference type="Proteomes" id="UP000078435"/>
    </source>
</evidence>
<evidence type="ECO:0000313" key="1">
    <source>
        <dbReference type="EMBL" id="KXU80992.1"/>
    </source>
</evidence>
<dbReference type="Proteomes" id="UP000078435">
    <property type="component" value="Unassembled WGS sequence"/>
</dbReference>
<dbReference type="InterPro" id="IPR009499">
    <property type="entry name" value="AllG-like"/>
</dbReference>
<dbReference type="Gene3D" id="3.40.50.720">
    <property type="entry name" value="NAD(P)-binding Rossmann-like Domain"/>
    <property type="match status" value="1"/>
</dbReference>
<dbReference type="Gene3D" id="1.10.10.660">
    <property type="entry name" value="conserved protein of unknown function from Enterococcus faecalis V583"/>
    <property type="match status" value="1"/>
</dbReference>
<dbReference type="Pfam" id="PF06545">
    <property type="entry name" value="AllG"/>
    <property type="match status" value="1"/>
</dbReference>
<accession>A0A175VLZ4</accession>
<protein>
    <recommendedName>
        <fullName evidence="3">DUF1116 domain-containing protein</fullName>
    </recommendedName>
</protein>